<comment type="subcellular location">
    <subcellularLocation>
        <location evidence="1">Cell membrane</location>
        <topology evidence="1">Multi-pass membrane protein</topology>
    </subcellularLocation>
</comment>
<dbReference type="InterPro" id="IPR051449">
    <property type="entry name" value="ABC-2_transporter_component"/>
</dbReference>
<evidence type="ECO:0000259" key="7">
    <source>
        <dbReference type="Pfam" id="PF12698"/>
    </source>
</evidence>
<dbReference type="RefSeq" id="WP_066403359.1">
    <property type="nucleotide sequence ID" value="NZ_CP011390.1"/>
</dbReference>
<dbReference type="PANTHER" id="PTHR30294">
    <property type="entry name" value="MEMBRANE COMPONENT OF ABC TRANSPORTER YHHJ-RELATED"/>
    <property type="match status" value="1"/>
</dbReference>
<feature type="transmembrane region" description="Helical" evidence="6">
    <location>
        <begin position="296"/>
        <end position="316"/>
    </location>
</feature>
<dbReference type="STRING" id="1492898.SY85_08120"/>
<protein>
    <recommendedName>
        <fullName evidence="7">ABC-2 type transporter transmembrane domain-containing protein</fullName>
    </recommendedName>
</protein>
<dbReference type="GO" id="GO:0140359">
    <property type="term" value="F:ABC-type transporter activity"/>
    <property type="evidence" value="ECO:0007669"/>
    <property type="project" value="InterPro"/>
</dbReference>
<evidence type="ECO:0000313" key="9">
    <source>
        <dbReference type="Proteomes" id="UP000077177"/>
    </source>
</evidence>
<feature type="transmembrane region" description="Helical" evidence="6">
    <location>
        <begin position="21"/>
        <end position="44"/>
    </location>
</feature>
<feature type="transmembrane region" description="Helical" evidence="6">
    <location>
        <begin position="223"/>
        <end position="249"/>
    </location>
</feature>
<dbReference type="PATRIC" id="fig|1492898.3.peg.1748"/>
<evidence type="ECO:0000313" key="8">
    <source>
        <dbReference type="EMBL" id="ANE50463.1"/>
    </source>
</evidence>
<dbReference type="Gene3D" id="3.40.190.10">
    <property type="entry name" value="Periplasmic binding protein-like II"/>
    <property type="match status" value="1"/>
</dbReference>
<dbReference type="PANTHER" id="PTHR30294:SF29">
    <property type="entry name" value="MULTIDRUG ABC TRANSPORTER PERMEASE YBHS-RELATED"/>
    <property type="match status" value="1"/>
</dbReference>
<dbReference type="EMBL" id="CP011390">
    <property type="protein sequence ID" value="ANE50463.1"/>
    <property type="molecule type" value="Genomic_DNA"/>
</dbReference>
<name>A0A172TUL2_9BACT</name>
<feature type="domain" description="ABC-2 type transporter transmembrane" evidence="7">
    <location>
        <begin position="19"/>
        <end position="414"/>
    </location>
</feature>
<dbReference type="Pfam" id="PF12698">
    <property type="entry name" value="ABC2_membrane_3"/>
    <property type="match status" value="1"/>
</dbReference>
<evidence type="ECO:0000256" key="2">
    <source>
        <dbReference type="ARBA" id="ARBA00022475"/>
    </source>
</evidence>
<evidence type="ECO:0000256" key="4">
    <source>
        <dbReference type="ARBA" id="ARBA00022989"/>
    </source>
</evidence>
<evidence type="ECO:0000256" key="3">
    <source>
        <dbReference type="ARBA" id="ARBA00022692"/>
    </source>
</evidence>
<keyword evidence="5 6" id="KW-0472">Membrane</keyword>
<dbReference type="InterPro" id="IPR013525">
    <property type="entry name" value="ABC2_TM"/>
</dbReference>
<gene>
    <name evidence="8" type="ORF">SY85_08120</name>
</gene>
<dbReference type="Proteomes" id="UP000077177">
    <property type="component" value="Chromosome"/>
</dbReference>
<feature type="transmembrane region" description="Helical" evidence="6">
    <location>
        <begin position="337"/>
        <end position="357"/>
    </location>
</feature>
<dbReference type="KEGG" id="fla:SY85_08120"/>
<dbReference type="AlphaFoldDB" id="A0A172TUL2"/>
<reference evidence="9" key="1">
    <citation type="submission" date="2015-01" db="EMBL/GenBank/DDBJ databases">
        <title>Flavisolibacter sp./LCS9/ whole genome sequencing.</title>
        <authorList>
            <person name="Kim M.K."/>
            <person name="Srinivasan S."/>
            <person name="Lee J.-J."/>
        </authorList>
    </citation>
    <scope>NUCLEOTIDE SEQUENCE [LARGE SCALE GENOMIC DNA]</scope>
    <source>
        <strain evidence="9">LCS9</strain>
    </source>
</reference>
<keyword evidence="4 6" id="KW-1133">Transmembrane helix</keyword>
<evidence type="ECO:0000256" key="1">
    <source>
        <dbReference type="ARBA" id="ARBA00004651"/>
    </source>
</evidence>
<keyword evidence="9" id="KW-1185">Reference proteome</keyword>
<dbReference type="OrthoDB" id="9768837at2"/>
<sequence length="439" mass="48676">MNKIWIIIKREYITRVRKKTFLLTTILTPLLFVGFMAFVIFMTVRNMSHEKVAVVDPAGYLKSSLESSKTITYSFANDVDTGNFVKRGYSAVLFAPHTSINQTSNFRLITEKSLNAAANSKIEKDISRALENNLISQELKIDPKRIDSIKTRAESVSINTSKKGESGLQNSSFEVARSIGYVTAFLIYITLLIYGTMVMRGVTEEKTNRIAEVMVSSVRPFQLMLGKIIGIGAVGITQFLIWIVLIGVLSSVLTSMIPPEVLQQAQQASEQIPGQSQQGTEALRNLAQAQVALNTINWGLVISCFIFYFIGGYLFYASLFAAIGSAVNEDPQDAQSLMFPITLPVILGIIIMINAINDPGGSLATWSSLIPFFSPIVMMARIPFGVPDTVPYWQLGTSMLLLVLGFLFTTWLSAKIYRTGILLYGKKPTLKEMAKWITR</sequence>
<reference evidence="8 9" key="2">
    <citation type="journal article" date="2016" name="Int. J. Syst. Evol. Microbiol.">
        <title>Flavisolibacter tropicus sp. nov., isolated from tropical soil.</title>
        <authorList>
            <person name="Lee J.J."/>
            <person name="Kang M.S."/>
            <person name="Kim G.S."/>
            <person name="Lee C.S."/>
            <person name="Lim S."/>
            <person name="Lee J."/>
            <person name="Roh S.H."/>
            <person name="Kang H."/>
            <person name="Ha J.M."/>
            <person name="Bae S."/>
            <person name="Jung H.Y."/>
            <person name="Kim M.K."/>
        </authorList>
    </citation>
    <scope>NUCLEOTIDE SEQUENCE [LARGE SCALE GENOMIC DNA]</scope>
    <source>
        <strain evidence="8 9">LCS9</strain>
    </source>
</reference>
<keyword evidence="2" id="KW-1003">Cell membrane</keyword>
<dbReference type="SUPFAM" id="SSF53850">
    <property type="entry name" value="Periplasmic binding protein-like II"/>
    <property type="match status" value="1"/>
</dbReference>
<evidence type="ECO:0000256" key="6">
    <source>
        <dbReference type="SAM" id="Phobius"/>
    </source>
</evidence>
<proteinExistence type="predicted"/>
<evidence type="ECO:0000256" key="5">
    <source>
        <dbReference type="ARBA" id="ARBA00023136"/>
    </source>
</evidence>
<feature type="transmembrane region" description="Helical" evidence="6">
    <location>
        <begin position="179"/>
        <end position="202"/>
    </location>
</feature>
<feature type="transmembrane region" description="Helical" evidence="6">
    <location>
        <begin position="392"/>
        <end position="414"/>
    </location>
</feature>
<organism evidence="8 9">
    <name type="scientific">Flavisolibacter tropicus</name>
    <dbReference type="NCBI Taxonomy" id="1492898"/>
    <lineage>
        <taxon>Bacteria</taxon>
        <taxon>Pseudomonadati</taxon>
        <taxon>Bacteroidota</taxon>
        <taxon>Chitinophagia</taxon>
        <taxon>Chitinophagales</taxon>
        <taxon>Chitinophagaceae</taxon>
        <taxon>Flavisolibacter</taxon>
    </lineage>
</organism>
<accession>A0A172TUL2</accession>
<dbReference type="GO" id="GO:0005886">
    <property type="term" value="C:plasma membrane"/>
    <property type="evidence" value="ECO:0007669"/>
    <property type="project" value="UniProtKB-SubCell"/>
</dbReference>
<keyword evidence="3 6" id="KW-0812">Transmembrane</keyword>